<keyword evidence="2" id="KW-0732">Signal</keyword>
<dbReference type="SUPFAM" id="SSF102198">
    <property type="entry name" value="Putative cyclase"/>
    <property type="match status" value="1"/>
</dbReference>
<dbReference type="GO" id="GO:0004061">
    <property type="term" value="F:arylformamidase activity"/>
    <property type="evidence" value="ECO:0007669"/>
    <property type="project" value="InterPro"/>
</dbReference>
<gene>
    <name evidence="3" type="ORF">ASPCAL08691</name>
</gene>
<evidence type="ECO:0000313" key="3">
    <source>
        <dbReference type="EMBL" id="CEN62051.1"/>
    </source>
</evidence>
<dbReference type="AlphaFoldDB" id="A0A0U5GXE0"/>
<dbReference type="GO" id="GO:0019441">
    <property type="term" value="P:L-tryptophan catabolic process to kynurenine"/>
    <property type="evidence" value="ECO:0007669"/>
    <property type="project" value="InterPro"/>
</dbReference>
<dbReference type="PANTHER" id="PTHR34861">
    <property type="match status" value="1"/>
</dbReference>
<organism evidence="3 4">
    <name type="scientific">Aspergillus calidoustus</name>
    <dbReference type="NCBI Taxonomy" id="454130"/>
    <lineage>
        <taxon>Eukaryota</taxon>
        <taxon>Fungi</taxon>
        <taxon>Dikarya</taxon>
        <taxon>Ascomycota</taxon>
        <taxon>Pezizomycotina</taxon>
        <taxon>Eurotiomycetes</taxon>
        <taxon>Eurotiomycetidae</taxon>
        <taxon>Eurotiales</taxon>
        <taxon>Aspergillaceae</taxon>
        <taxon>Aspergillus</taxon>
        <taxon>Aspergillus subgen. Nidulantes</taxon>
    </lineage>
</organism>
<dbReference type="InterPro" id="IPR037175">
    <property type="entry name" value="KFase_sf"/>
</dbReference>
<dbReference type="Proteomes" id="UP000054771">
    <property type="component" value="Unassembled WGS sequence"/>
</dbReference>
<dbReference type="OMA" id="RWHWENG"/>
<sequence>MSLSSLSVFHWFLKFLSTDTTPQSNPPTISKVSRPAFSELPVRKGDPKGSAWQLWGINDELGSLNLITEEVSQAAAGEVTRGKSINLNLPLDVPLKPMNPRRKPCVHTLVPKGHANDDELDFNTQSSSHWDGLRHFPYKETGQFYNGVTQDEIMTTKKIGIQNLATNPIVSRGVLLDWYSYAQKNDLAHSPFTNQAIPLEQLLQVAREQRVTFRRGDILIIRTGWTAAYSKLTTEEKERLGGRDDRASIGVEASEEAFRWHWEQQFAAVASDTVAYEAWPSPKPWGVCMHEVLLSGWGMPIGECWDLEQLSEICRQLNRWTFLLTSQPLNLPGGVASPPNATAVF</sequence>
<reference evidence="4" key="1">
    <citation type="journal article" date="2016" name="Genome Announc.">
        <title>Draft genome sequences of fungus Aspergillus calidoustus.</title>
        <authorList>
            <person name="Horn F."/>
            <person name="Linde J."/>
            <person name="Mattern D.J."/>
            <person name="Walther G."/>
            <person name="Guthke R."/>
            <person name="Scherlach K."/>
            <person name="Martin K."/>
            <person name="Brakhage A.A."/>
            <person name="Petzke L."/>
            <person name="Valiante V."/>
        </authorList>
    </citation>
    <scope>NUCLEOTIDE SEQUENCE [LARGE SCALE GENOMIC DNA]</scope>
    <source>
        <strain evidence="4">SF006504</strain>
    </source>
</reference>
<evidence type="ECO:0000256" key="2">
    <source>
        <dbReference type="SAM" id="SignalP"/>
    </source>
</evidence>
<evidence type="ECO:0008006" key="5">
    <source>
        <dbReference type="Google" id="ProtNLM"/>
    </source>
</evidence>
<evidence type="ECO:0000256" key="1">
    <source>
        <dbReference type="ARBA" id="ARBA00007865"/>
    </source>
</evidence>
<proteinExistence type="inferred from homology"/>
<feature type="chain" id="PRO_5006858281" description="Cyclase family protein" evidence="2">
    <location>
        <begin position="19"/>
        <end position="345"/>
    </location>
</feature>
<evidence type="ECO:0000313" key="4">
    <source>
        <dbReference type="Proteomes" id="UP000054771"/>
    </source>
</evidence>
<dbReference type="PANTHER" id="PTHR34861:SF11">
    <property type="entry name" value="CYCLASE"/>
    <property type="match status" value="1"/>
</dbReference>
<dbReference type="OrthoDB" id="5396at2759"/>
<dbReference type="EMBL" id="CDMC01000006">
    <property type="protein sequence ID" value="CEN62051.1"/>
    <property type="molecule type" value="Genomic_DNA"/>
</dbReference>
<name>A0A0U5GXE0_ASPCI</name>
<feature type="signal peptide" evidence="2">
    <location>
        <begin position="1"/>
        <end position="18"/>
    </location>
</feature>
<keyword evidence="4" id="KW-1185">Reference proteome</keyword>
<dbReference type="Gene3D" id="3.50.30.50">
    <property type="entry name" value="Putative cyclase"/>
    <property type="match status" value="1"/>
</dbReference>
<dbReference type="Pfam" id="PF04199">
    <property type="entry name" value="Cyclase"/>
    <property type="match status" value="1"/>
</dbReference>
<dbReference type="InterPro" id="IPR007325">
    <property type="entry name" value="KFase/CYL"/>
</dbReference>
<comment type="similarity">
    <text evidence="1">Belongs to the Cyclase 1 superfamily.</text>
</comment>
<accession>A0A0U5GXE0</accession>
<protein>
    <recommendedName>
        <fullName evidence="5">Cyclase family protein</fullName>
    </recommendedName>
</protein>